<dbReference type="KEGG" id="mgk:FSB76_09440"/>
<reference evidence="7 8" key="1">
    <citation type="journal article" date="2013" name="J. Microbiol.">
        <title>Mucilaginibacter ginsenosidivorax sp. nov., with ginsenoside converting activity isolated from sediment.</title>
        <authorList>
            <person name="Kim J.K."/>
            <person name="Choi T.E."/>
            <person name="Liu Q.M."/>
            <person name="Park H.Y."/>
            <person name="Yi T.H."/>
            <person name="Yoon M.H."/>
            <person name="Kim S.C."/>
            <person name="Im W.T."/>
        </authorList>
    </citation>
    <scope>NUCLEOTIDE SEQUENCE [LARGE SCALE GENOMIC DNA]</scope>
    <source>
        <strain evidence="7 8">KHI28</strain>
    </source>
</reference>
<dbReference type="InterPro" id="IPR003593">
    <property type="entry name" value="AAA+_ATPase"/>
</dbReference>
<keyword evidence="4" id="KW-0547">Nucleotide-binding</keyword>
<dbReference type="PANTHER" id="PTHR42711">
    <property type="entry name" value="ABC TRANSPORTER ATP-BINDING PROTEIN"/>
    <property type="match status" value="1"/>
</dbReference>
<dbReference type="GO" id="GO:0016887">
    <property type="term" value="F:ATP hydrolysis activity"/>
    <property type="evidence" value="ECO:0007669"/>
    <property type="project" value="InterPro"/>
</dbReference>
<feature type="domain" description="ABC transporter" evidence="6">
    <location>
        <begin position="2"/>
        <end position="233"/>
    </location>
</feature>
<dbReference type="GO" id="GO:0005524">
    <property type="term" value="F:ATP binding"/>
    <property type="evidence" value="ECO:0007669"/>
    <property type="project" value="UniProtKB-KW"/>
</dbReference>
<dbReference type="InterPro" id="IPR050763">
    <property type="entry name" value="ABC_transporter_ATP-binding"/>
</dbReference>
<evidence type="ECO:0000313" key="8">
    <source>
        <dbReference type="Proteomes" id="UP000321362"/>
    </source>
</evidence>
<gene>
    <name evidence="7" type="ORF">FSB76_09440</name>
</gene>
<keyword evidence="3" id="KW-0536">Nodulation</keyword>
<proteinExistence type="inferred from homology"/>
<protein>
    <submittedName>
        <fullName evidence="7">ABC transporter ATP-binding protein</fullName>
    </submittedName>
</protein>
<sequence length="251" mass="28262">MIELKNICKAFSEKKVLDGINITVNQGECLCLIGPNGAGKSTILNVILGILTPDYGELQIMGETYYDKSNTIKGKIGCMPEKSLLIEDLSGYDFLMLHGLLLSMKRIDLKNKINDLIDLFFDDKSLINNTISTYSTGNKKRLEFCAALLNSPGILILDEPFNGLDPVFVDKLIRVFKLMMLKGKTLLISSHDLSYIKELATDVALISHGKIIIKEKKDNFYAQGETVLENFFKYLPKEHIRPDEVLLPNWI</sequence>
<dbReference type="CDD" id="cd03230">
    <property type="entry name" value="ABC_DR_subfamily_A"/>
    <property type="match status" value="1"/>
</dbReference>
<dbReference type="RefSeq" id="WP_147053335.1">
    <property type="nucleotide sequence ID" value="NZ_CP042437.1"/>
</dbReference>
<dbReference type="InterPro" id="IPR027417">
    <property type="entry name" value="P-loop_NTPase"/>
</dbReference>
<evidence type="ECO:0000256" key="4">
    <source>
        <dbReference type="ARBA" id="ARBA00022741"/>
    </source>
</evidence>
<keyword evidence="5 7" id="KW-0067">ATP-binding</keyword>
<dbReference type="SUPFAM" id="SSF52540">
    <property type="entry name" value="P-loop containing nucleoside triphosphate hydrolases"/>
    <property type="match status" value="1"/>
</dbReference>
<organism evidence="7 8">
    <name type="scientific">Mucilaginibacter ginsenosidivorax</name>
    <dbReference type="NCBI Taxonomy" id="862126"/>
    <lineage>
        <taxon>Bacteria</taxon>
        <taxon>Pseudomonadati</taxon>
        <taxon>Bacteroidota</taxon>
        <taxon>Sphingobacteriia</taxon>
        <taxon>Sphingobacteriales</taxon>
        <taxon>Sphingobacteriaceae</taxon>
        <taxon>Mucilaginibacter</taxon>
    </lineage>
</organism>
<dbReference type="InterPro" id="IPR003439">
    <property type="entry name" value="ABC_transporter-like_ATP-bd"/>
</dbReference>
<evidence type="ECO:0000256" key="1">
    <source>
        <dbReference type="ARBA" id="ARBA00005417"/>
    </source>
</evidence>
<keyword evidence="2" id="KW-0813">Transport</keyword>
<dbReference type="AlphaFoldDB" id="A0A5B8VWS5"/>
<dbReference type="OrthoDB" id="9785229at2"/>
<dbReference type="Pfam" id="PF00005">
    <property type="entry name" value="ABC_tran"/>
    <property type="match status" value="1"/>
</dbReference>
<name>A0A5B8VWS5_9SPHI</name>
<comment type="similarity">
    <text evidence="1">Belongs to the ABC transporter superfamily.</text>
</comment>
<dbReference type="SMART" id="SM00382">
    <property type="entry name" value="AAA"/>
    <property type="match status" value="1"/>
</dbReference>
<evidence type="ECO:0000259" key="6">
    <source>
        <dbReference type="PROSITE" id="PS50893"/>
    </source>
</evidence>
<dbReference type="PROSITE" id="PS50893">
    <property type="entry name" value="ABC_TRANSPORTER_2"/>
    <property type="match status" value="1"/>
</dbReference>
<keyword evidence="8" id="KW-1185">Reference proteome</keyword>
<dbReference type="Gene3D" id="3.40.50.300">
    <property type="entry name" value="P-loop containing nucleotide triphosphate hydrolases"/>
    <property type="match status" value="1"/>
</dbReference>
<dbReference type="PANTHER" id="PTHR42711:SF5">
    <property type="entry name" value="ABC TRANSPORTER ATP-BINDING PROTEIN NATA"/>
    <property type="match status" value="1"/>
</dbReference>
<evidence type="ECO:0000256" key="2">
    <source>
        <dbReference type="ARBA" id="ARBA00022448"/>
    </source>
</evidence>
<accession>A0A5B8VWS5</accession>
<evidence type="ECO:0000256" key="5">
    <source>
        <dbReference type="ARBA" id="ARBA00022840"/>
    </source>
</evidence>
<evidence type="ECO:0000256" key="3">
    <source>
        <dbReference type="ARBA" id="ARBA00022458"/>
    </source>
</evidence>
<dbReference type="Proteomes" id="UP000321362">
    <property type="component" value="Chromosome"/>
</dbReference>
<evidence type="ECO:0000313" key="7">
    <source>
        <dbReference type="EMBL" id="QEC76154.1"/>
    </source>
</evidence>
<dbReference type="EMBL" id="CP042437">
    <property type="protein sequence ID" value="QEC76154.1"/>
    <property type="molecule type" value="Genomic_DNA"/>
</dbReference>